<feature type="binding site" evidence="8">
    <location>
        <position position="89"/>
    </location>
    <ligand>
        <name>[4Fe-4S] cluster</name>
        <dbReference type="ChEBI" id="CHEBI:49883"/>
        <note>4Fe-4S-S-AdoMet</note>
    </ligand>
</feature>
<sequence length="302" mass="33732">MGNRTPAYMEAARSGELARRARWANSQLQDCTLCPWQCHVNRSAGKVGQCRSGAQARVYAFMAHHGEENPLRGSKGSGTIFFAGCNMHCQFCQNADISQDNRGILVDDQQLAQMMLDLQAQGCHNINLVSPTHVLPQILSALVPAAREGLTLPLVYNTGGYDSLESLQILDGIVDIYLPDMKYTDAAIAQKYSGIPDYPRLNQSAVKEMHRQVGDLQLDEKGLAVRGLLVRHLLLPDDLAGTRELMQFLAAEISTNTYVNIMDQYKPDYHARDFPELFRLVTRAEVRRAKDWAREAGLTRLE</sequence>
<dbReference type="InterPro" id="IPR040085">
    <property type="entry name" value="MJ0674-like"/>
</dbReference>
<gene>
    <name evidence="9" type="ORF">DFR64_1222</name>
</gene>
<dbReference type="InterPro" id="IPR058240">
    <property type="entry name" value="rSAM_sf"/>
</dbReference>
<dbReference type="RefSeq" id="WP_116224475.1">
    <property type="nucleotide sequence ID" value="NZ_AP018437.1"/>
</dbReference>
<comment type="similarity">
    <text evidence="1">Belongs to the organic radical-activating enzymes family.</text>
</comment>
<keyword evidence="5" id="KW-0560">Oxidoreductase</keyword>
<dbReference type="GO" id="GO:0051539">
    <property type="term" value="F:4 iron, 4 sulfur cluster binding"/>
    <property type="evidence" value="ECO:0007669"/>
    <property type="project" value="UniProtKB-KW"/>
</dbReference>
<dbReference type="InterPro" id="IPR001989">
    <property type="entry name" value="Radical_activat_CS"/>
</dbReference>
<evidence type="ECO:0000256" key="4">
    <source>
        <dbReference type="ARBA" id="ARBA00022723"/>
    </source>
</evidence>
<dbReference type="PANTHER" id="PTHR43075:SF1">
    <property type="entry name" value="FORMATE LYASE ACTIVATING ENZYME, PUTATIVE (AFU_ORTHOLOGUE AFUA_2G15630)-RELATED"/>
    <property type="match status" value="1"/>
</dbReference>
<feature type="binding site" evidence="8">
    <location>
        <position position="85"/>
    </location>
    <ligand>
        <name>[4Fe-4S] cluster</name>
        <dbReference type="ChEBI" id="CHEBI:49883"/>
        <note>4Fe-4S-S-AdoMet</note>
    </ligand>
</feature>
<dbReference type="AlphaFoldDB" id="A0A3E0AIE2"/>
<proteinExistence type="inferred from homology"/>
<dbReference type="InterPro" id="IPR016431">
    <property type="entry name" value="Pyrv-formate_lyase-activ_prd"/>
</dbReference>
<protein>
    <submittedName>
        <fullName evidence="9">Putative pyruvate formate lyase activating enzyme</fullName>
    </submittedName>
</protein>
<dbReference type="Gene3D" id="3.20.20.70">
    <property type="entry name" value="Aldolase class I"/>
    <property type="match status" value="1"/>
</dbReference>
<dbReference type="CDD" id="cd01335">
    <property type="entry name" value="Radical_SAM"/>
    <property type="match status" value="1"/>
</dbReference>
<dbReference type="InterPro" id="IPR007197">
    <property type="entry name" value="rSAM"/>
</dbReference>
<comment type="cofactor">
    <cofactor evidence="8">
        <name>[4Fe-4S] cluster</name>
        <dbReference type="ChEBI" id="CHEBI:49883"/>
    </cofactor>
    <text evidence="8">Binds 1 [4Fe-4S] cluster. The cluster is coordinated with 3 cysteines and an exchangeable S-adenosyl-L-methionine.</text>
</comment>
<keyword evidence="2" id="KW-0004">4Fe-4S</keyword>
<dbReference type="SUPFAM" id="SSF102114">
    <property type="entry name" value="Radical SAM enzymes"/>
    <property type="match status" value="1"/>
</dbReference>
<dbReference type="GO" id="GO:0016829">
    <property type="term" value="F:lyase activity"/>
    <property type="evidence" value="ECO:0007669"/>
    <property type="project" value="UniProtKB-KW"/>
</dbReference>
<dbReference type="InterPro" id="IPR013785">
    <property type="entry name" value="Aldolase_TIM"/>
</dbReference>
<keyword evidence="9" id="KW-0456">Lyase</keyword>
<dbReference type="PIRSF" id="PIRSF004869">
    <property type="entry name" value="PflX_prd"/>
    <property type="match status" value="1"/>
</dbReference>
<dbReference type="PROSITE" id="PS01087">
    <property type="entry name" value="RADICAL_ACTIVATING"/>
    <property type="match status" value="1"/>
</dbReference>
<feature type="binding site" evidence="8">
    <location>
        <position position="92"/>
    </location>
    <ligand>
        <name>[4Fe-4S] cluster</name>
        <dbReference type="ChEBI" id="CHEBI:49883"/>
        <note>4Fe-4S-S-AdoMet</note>
    </ligand>
</feature>
<dbReference type="EMBL" id="QUMS01000001">
    <property type="protein sequence ID" value="REG11344.1"/>
    <property type="molecule type" value="Genomic_DNA"/>
</dbReference>
<evidence type="ECO:0000256" key="6">
    <source>
        <dbReference type="ARBA" id="ARBA00023004"/>
    </source>
</evidence>
<dbReference type="Pfam" id="PF13353">
    <property type="entry name" value="Fer4_12"/>
    <property type="match status" value="1"/>
</dbReference>
<organism evidence="9 10">
    <name type="scientific">Pelolinea submarina</name>
    <dbReference type="NCBI Taxonomy" id="913107"/>
    <lineage>
        <taxon>Bacteria</taxon>
        <taxon>Bacillati</taxon>
        <taxon>Chloroflexota</taxon>
        <taxon>Anaerolineae</taxon>
        <taxon>Anaerolineales</taxon>
        <taxon>Anaerolineaceae</taxon>
        <taxon>Pelolinea</taxon>
    </lineage>
</organism>
<dbReference type="SFLD" id="SFLDS00029">
    <property type="entry name" value="Radical_SAM"/>
    <property type="match status" value="1"/>
</dbReference>
<keyword evidence="3 8" id="KW-0949">S-adenosyl-L-methionine</keyword>
<evidence type="ECO:0000313" key="9">
    <source>
        <dbReference type="EMBL" id="REG11344.1"/>
    </source>
</evidence>
<name>A0A3E0AIE2_9CHLR</name>
<dbReference type="OrthoDB" id="9781783at2"/>
<dbReference type="PANTHER" id="PTHR43075">
    <property type="entry name" value="FORMATE LYASE ACTIVATING ENZYME, PUTATIVE (AFU_ORTHOLOGUE AFUA_2G15630)-RELATED"/>
    <property type="match status" value="1"/>
</dbReference>
<keyword evidence="4 8" id="KW-0479">Metal-binding</keyword>
<keyword evidence="10" id="KW-1185">Reference proteome</keyword>
<comment type="caution">
    <text evidence="9">The sequence shown here is derived from an EMBL/GenBank/DDBJ whole genome shotgun (WGS) entry which is preliminary data.</text>
</comment>
<evidence type="ECO:0000256" key="8">
    <source>
        <dbReference type="PIRSR" id="PIRSR004869-50"/>
    </source>
</evidence>
<evidence type="ECO:0000256" key="2">
    <source>
        <dbReference type="ARBA" id="ARBA00022485"/>
    </source>
</evidence>
<dbReference type="SFLD" id="SFLDG01099">
    <property type="entry name" value="Uncharacterised_Radical_SAM_Su"/>
    <property type="match status" value="1"/>
</dbReference>
<evidence type="ECO:0000256" key="1">
    <source>
        <dbReference type="ARBA" id="ARBA00009777"/>
    </source>
</evidence>
<evidence type="ECO:0000256" key="3">
    <source>
        <dbReference type="ARBA" id="ARBA00022691"/>
    </source>
</evidence>
<accession>A0A3E0AIE2</accession>
<dbReference type="GO" id="GO:0046872">
    <property type="term" value="F:metal ion binding"/>
    <property type="evidence" value="ECO:0007669"/>
    <property type="project" value="UniProtKB-KW"/>
</dbReference>
<dbReference type="Proteomes" id="UP000256388">
    <property type="component" value="Unassembled WGS sequence"/>
</dbReference>
<evidence type="ECO:0000256" key="5">
    <source>
        <dbReference type="ARBA" id="ARBA00023002"/>
    </source>
</evidence>
<evidence type="ECO:0000313" key="10">
    <source>
        <dbReference type="Proteomes" id="UP000256388"/>
    </source>
</evidence>
<evidence type="ECO:0000256" key="7">
    <source>
        <dbReference type="ARBA" id="ARBA00023014"/>
    </source>
</evidence>
<keyword evidence="7 8" id="KW-0411">Iron-sulfur</keyword>
<keyword evidence="9" id="KW-0670">Pyruvate</keyword>
<reference evidence="9 10" key="1">
    <citation type="submission" date="2018-08" db="EMBL/GenBank/DDBJ databases">
        <title>Genomic Encyclopedia of Type Strains, Phase IV (KMG-IV): sequencing the most valuable type-strain genomes for metagenomic binning, comparative biology and taxonomic classification.</title>
        <authorList>
            <person name="Goeker M."/>
        </authorList>
    </citation>
    <scope>NUCLEOTIDE SEQUENCE [LARGE SCALE GENOMIC DNA]</scope>
    <source>
        <strain evidence="9 10">DSM 23923</strain>
    </source>
</reference>
<dbReference type="GO" id="GO:0016491">
    <property type="term" value="F:oxidoreductase activity"/>
    <property type="evidence" value="ECO:0007669"/>
    <property type="project" value="UniProtKB-KW"/>
</dbReference>
<keyword evidence="6 8" id="KW-0408">Iron</keyword>